<evidence type="ECO:0000313" key="1">
    <source>
        <dbReference type="EMBL" id="MDQ0202493.1"/>
    </source>
</evidence>
<name>A0ABT9Y3U4_9FIRM</name>
<dbReference type="Proteomes" id="UP001239167">
    <property type="component" value="Unassembled WGS sequence"/>
</dbReference>
<comment type="caution">
    <text evidence="1">The sequence shown here is derived from an EMBL/GenBank/DDBJ whole genome shotgun (WGS) entry which is preliminary data.</text>
</comment>
<accession>A0ABT9Y3U4</accession>
<gene>
    <name evidence="1" type="ORF">J2S01_000178</name>
</gene>
<sequence>MANIYFAKVNINSDVYEIYKNKEKADIILKNLFNNIDQDKRIKIDKKTWIKFINIDKDYKNHQFVVGRLVKVFDADIGIYNELEDDVKPLSQKDLAKSVAFYFDLSTELVAFTTAQFLSRAKFIEYFSKLINSYEKDITFEVFLKKNINKLNEEIKQLEKVSEVEIVVIPPNGNDDEFKDLFAQNSEEVMETKATKIKQSYSSSARGEGMNMESKFFQRIILGISKGFGYINVTGKNKEGEKRIITSEEAAPQKEYIPDYQKNSLPAIKEVGRASIVKILINERVTKG</sequence>
<evidence type="ECO:0008006" key="3">
    <source>
        <dbReference type="Google" id="ProtNLM"/>
    </source>
</evidence>
<dbReference type="RefSeq" id="WP_307222367.1">
    <property type="nucleotide sequence ID" value="NZ_CP116940.1"/>
</dbReference>
<reference evidence="1 2" key="1">
    <citation type="submission" date="2023-07" db="EMBL/GenBank/DDBJ databases">
        <title>Genomic Encyclopedia of Type Strains, Phase IV (KMG-IV): sequencing the most valuable type-strain genomes for metagenomic binning, comparative biology and taxonomic classification.</title>
        <authorList>
            <person name="Goeker M."/>
        </authorList>
    </citation>
    <scope>NUCLEOTIDE SEQUENCE [LARGE SCALE GENOMIC DNA]</scope>
    <source>
        <strain evidence="1 2">DSM 16980</strain>
    </source>
</reference>
<dbReference type="InterPro" id="IPR031832">
    <property type="entry name" value="DUF4747"/>
</dbReference>
<organism evidence="1 2">
    <name type="scientific">Pectinatus haikarae</name>
    <dbReference type="NCBI Taxonomy" id="349096"/>
    <lineage>
        <taxon>Bacteria</taxon>
        <taxon>Bacillati</taxon>
        <taxon>Bacillota</taxon>
        <taxon>Negativicutes</taxon>
        <taxon>Selenomonadales</taxon>
        <taxon>Selenomonadaceae</taxon>
        <taxon>Pectinatus</taxon>
    </lineage>
</organism>
<dbReference type="Pfam" id="PF15931">
    <property type="entry name" value="DUF4747"/>
    <property type="match status" value="1"/>
</dbReference>
<protein>
    <recommendedName>
        <fullName evidence="3">Phage protein</fullName>
    </recommendedName>
</protein>
<dbReference type="EMBL" id="JAUSUE010000001">
    <property type="protein sequence ID" value="MDQ0202493.1"/>
    <property type="molecule type" value="Genomic_DNA"/>
</dbReference>
<keyword evidence="2" id="KW-1185">Reference proteome</keyword>
<proteinExistence type="predicted"/>
<evidence type="ECO:0000313" key="2">
    <source>
        <dbReference type="Proteomes" id="UP001239167"/>
    </source>
</evidence>